<evidence type="ECO:0000313" key="3">
    <source>
        <dbReference type="Proteomes" id="UP000723463"/>
    </source>
</evidence>
<dbReference type="AlphaFoldDB" id="A0A9P6JX96"/>
<proteinExistence type="predicted"/>
<dbReference type="Proteomes" id="UP000723463">
    <property type="component" value="Unassembled WGS sequence"/>
</dbReference>
<name>A0A9P6JX96_9FUNG</name>
<feature type="non-terminal residue" evidence="2">
    <location>
        <position position="83"/>
    </location>
</feature>
<feature type="non-terminal residue" evidence="2">
    <location>
        <position position="1"/>
    </location>
</feature>
<keyword evidence="3" id="KW-1185">Reference proteome</keyword>
<feature type="region of interest" description="Disordered" evidence="1">
    <location>
        <begin position="1"/>
        <end position="20"/>
    </location>
</feature>
<evidence type="ECO:0000313" key="2">
    <source>
        <dbReference type="EMBL" id="KAF9536057.1"/>
    </source>
</evidence>
<organism evidence="2 3">
    <name type="scientific">Mortierella hygrophila</name>
    <dbReference type="NCBI Taxonomy" id="979708"/>
    <lineage>
        <taxon>Eukaryota</taxon>
        <taxon>Fungi</taxon>
        <taxon>Fungi incertae sedis</taxon>
        <taxon>Mucoromycota</taxon>
        <taxon>Mortierellomycotina</taxon>
        <taxon>Mortierellomycetes</taxon>
        <taxon>Mortierellales</taxon>
        <taxon>Mortierellaceae</taxon>
        <taxon>Mortierella</taxon>
    </lineage>
</organism>
<evidence type="ECO:0000256" key="1">
    <source>
        <dbReference type="SAM" id="MobiDB-lite"/>
    </source>
</evidence>
<reference evidence="2" key="1">
    <citation type="journal article" date="2020" name="Fungal Divers.">
        <title>Resolving the Mortierellaceae phylogeny through synthesis of multi-gene phylogenetics and phylogenomics.</title>
        <authorList>
            <person name="Vandepol N."/>
            <person name="Liber J."/>
            <person name="Desiro A."/>
            <person name="Na H."/>
            <person name="Kennedy M."/>
            <person name="Barry K."/>
            <person name="Grigoriev I.V."/>
            <person name="Miller A.N."/>
            <person name="O'Donnell K."/>
            <person name="Stajich J.E."/>
            <person name="Bonito G."/>
        </authorList>
    </citation>
    <scope>NUCLEOTIDE SEQUENCE</scope>
    <source>
        <strain evidence="2">NRRL 2591</strain>
    </source>
</reference>
<sequence length="83" mass="9382">SGYIVTQVKDHSNSSSTSLDSSCGKWSLVSSAIVLRSRFCYRSRTTVPSHGYISLVCILRDLRREHRRTDRQSSLSFPTLPAY</sequence>
<accession>A0A9P6JX96</accession>
<dbReference type="EMBL" id="JAAAXW010001081">
    <property type="protein sequence ID" value="KAF9536057.1"/>
    <property type="molecule type" value="Genomic_DNA"/>
</dbReference>
<protein>
    <submittedName>
        <fullName evidence="2">Uncharacterized protein</fullName>
    </submittedName>
</protein>
<comment type="caution">
    <text evidence="2">The sequence shown here is derived from an EMBL/GenBank/DDBJ whole genome shotgun (WGS) entry which is preliminary data.</text>
</comment>
<gene>
    <name evidence="2" type="ORF">EC957_000600</name>
</gene>